<evidence type="ECO:0000256" key="4">
    <source>
        <dbReference type="ARBA" id="ARBA00023136"/>
    </source>
</evidence>
<keyword evidence="8" id="KW-1185">Reference proteome</keyword>
<dbReference type="STRING" id="7375.A0A0L0C1X9"/>
<dbReference type="GO" id="GO:0015179">
    <property type="term" value="F:L-amino acid transmembrane transporter activity"/>
    <property type="evidence" value="ECO:0007669"/>
    <property type="project" value="TreeGrafter"/>
</dbReference>
<keyword evidence="4 5" id="KW-0472">Membrane</keyword>
<dbReference type="PANTHER" id="PTHR22950:SF340">
    <property type="entry name" value="AMINO ACID TRANSPORTER TRANSMEMBRANE DOMAIN-CONTAINING PROTEIN-RELATED"/>
    <property type="match status" value="1"/>
</dbReference>
<feature type="transmembrane region" description="Helical" evidence="5">
    <location>
        <begin position="221"/>
        <end position="239"/>
    </location>
</feature>
<feature type="transmembrane region" description="Helical" evidence="5">
    <location>
        <begin position="184"/>
        <end position="201"/>
    </location>
</feature>
<keyword evidence="3 5" id="KW-1133">Transmembrane helix</keyword>
<gene>
    <name evidence="7" type="ORF">FF38_01141</name>
</gene>
<feature type="transmembrane region" description="Helical" evidence="5">
    <location>
        <begin position="251"/>
        <end position="276"/>
    </location>
</feature>
<organism evidence="7 8">
    <name type="scientific">Lucilia cuprina</name>
    <name type="common">Green bottle fly</name>
    <name type="synonym">Australian sheep blowfly</name>
    <dbReference type="NCBI Taxonomy" id="7375"/>
    <lineage>
        <taxon>Eukaryota</taxon>
        <taxon>Metazoa</taxon>
        <taxon>Ecdysozoa</taxon>
        <taxon>Arthropoda</taxon>
        <taxon>Hexapoda</taxon>
        <taxon>Insecta</taxon>
        <taxon>Pterygota</taxon>
        <taxon>Neoptera</taxon>
        <taxon>Endopterygota</taxon>
        <taxon>Diptera</taxon>
        <taxon>Brachycera</taxon>
        <taxon>Muscomorpha</taxon>
        <taxon>Oestroidea</taxon>
        <taxon>Calliphoridae</taxon>
        <taxon>Luciliinae</taxon>
        <taxon>Lucilia</taxon>
    </lineage>
</organism>
<dbReference type="OrthoDB" id="1684102at2759"/>
<comment type="subcellular location">
    <subcellularLocation>
        <location evidence="1">Membrane</location>
        <topology evidence="1">Multi-pass membrane protein</topology>
    </subcellularLocation>
</comment>
<evidence type="ECO:0000256" key="5">
    <source>
        <dbReference type="SAM" id="Phobius"/>
    </source>
</evidence>
<accession>A0A0L0C1X9</accession>
<dbReference type="EMBL" id="JRES01000997">
    <property type="protein sequence ID" value="KNC26262.1"/>
    <property type="molecule type" value="Genomic_DNA"/>
</dbReference>
<feature type="transmembrane region" description="Helical" evidence="5">
    <location>
        <begin position="296"/>
        <end position="318"/>
    </location>
</feature>
<comment type="caution">
    <text evidence="7">The sequence shown here is derived from an EMBL/GenBank/DDBJ whole genome shotgun (WGS) entry which is preliminary data.</text>
</comment>
<feature type="transmembrane region" description="Helical" evidence="5">
    <location>
        <begin position="55"/>
        <end position="77"/>
    </location>
</feature>
<dbReference type="InterPro" id="IPR013057">
    <property type="entry name" value="AA_transpt_TM"/>
</dbReference>
<evidence type="ECO:0000313" key="7">
    <source>
        <dbReference type="EMBL" id="KNC26262.1"/>
    </source>
</evidence>
<feature type="transmembrane region" description="Helical" evidence="5">
    <location>
        <begin position="362"/>
        <end position="387"/>
    </location>
</feature>
<dbReference type="GO" id="GO:0005774">
    <property type="term" value="C:vacuolar membrane"/>
    <property type="evidence" value="ECO:0007669"/>
    <property type="project" value="TreeGrafter"/>
</dbReference>
<name>A0A0L0C1X9_LUCCU</name>
<feature type="transmembrane region" description="Helical" evidence="5">
    <location>
        <begin position="155"/>
        <end position="172"/>
    </location>
</feature>
<sequence>MLIKPLRKLNKTYDPHVHRQIQRPITNIEAFVSIIKCSIGTGCLEMPRAFCNAGWLNGVIGTFVIGGIMVYAVHLLIHAMYDICQRHKDASLTYPECMRFALVDGPPCLRKYAVISGIVDFFMCLYHFGVCCVYVLFIADNIKQLLDFYYAKYDFHIHVLALTLPLISIFLIRDLKALVPFNTLANLLFFLGFSLILLYILEDLPPLGERKMFNKIDRYPLYFGTVLFAMESVGVIIAIEHEMANPKDYLGFSGILSIGSFISLCLYAGFGFVGYWRYDCQVYGSITLNLPPDMLLSQLIKIMFAVAIYFSYALQGYITVDVLWHHYFSNWFDQEDQIIMEYNVRCSIALVTVAVISPDISIFLPLVGSFCLTILGFVLPALMDLCVKYNVGYGPYKYILIRDILLITFGIFGSFVGTWVASQNLKLKYGGKGEPNESLLYFTDLL</sequence>
<evidence type="ECO:0000256" key="3">
    <source>
        <dbReference type="ARBA" id="ARBA00022989"/>
    </source>
</evidence>
<dbReference type="Proteomes" id="UP000037069">
    <property type="component" value="Unassembled WGS sequence"/>
</dbReference>
<evidence type="ECO:0000256" key="2">
    <source>
        <dbReference type="ARBA" id="ARBA00022692"/>
    </source>
</evidence>
<reference evidence="7 8" key="1">
    <citation type="journal article" date="2015" name="Nat. Commun.">
        <title>Lucilia cuprina genome unlocks parasitic fly biology to underpin future interventions.</title>
        <authorList>
            <person name="Anstead C.A."/>
            <person name="Korhonen P.K."/>
            <person name="Young N.D."/>
            <person name="Hall R.S."/>
            <person name="Jex A.R."/>
            <person name="Murali S.C."/>
            <person name="Hughes D.S."/>
            <person name="Lee S.F."/>
            <person name="Perry T."/>
            <person name="Stroehlein A.J."/>
            <person name="Ansell B.R."/>
            <person name="Breugelmans B."/>
            <person name="Hofmann A."/>
            <person name="Qu J."/>
            <person name="Dugan S."/>
            <person name="Lee S.L."/>
            <person name="Chao H."/>
            <person name="Dinh H."/>
            <person name="Han Y."/>
            <person name="Doddapaneni H.V."/>
            <person name="Worley K.C."/>
            <person name="Muzny D.M."/>
            <person name="Ioannidis P."/>
            <person name="Waterhouse R.M."/>
            <person name="Zdobnov E.M."/>
            <person name="James P.J."/>
            <person name="Bagnall N.H."/>
            <person name="Kotze A.C."/>
            <person name="Gibbs R.A."/>
            <person name="Richards S."/>
            <person name="Batterham P."/>
            <person name="Gasser R.B."/>
        </authorList>
    </citation>
    <scope>NUCLEOTIDE SEQUENCE [LARGE SCALE GENOMIC DNA]</scope>
    <source>
        <strain evidence="7 8">LS</strain>
        <tissue evidence="7">Full body</tissue>
    </source>
</reference>
<dbReference type="PANTHER" id="PTHR22950">
    <property type="entry name" value="AMINO ACID TRANSPORTER"/>
    <property type="match status" value="1"/>
</dbReference>
<evidence type="ECO:0000256" key="1">
    <source>
        <dbReference type="ARBA" id="ARBA00004141"/>
    </source>
</evidence>
<dbReference type="AlphaFoldDB" id="A0A0L0C1X9"/>
<dbReference type="OMA" id="EHEMANP"/>
<evidence type="ECO:0000259" key="6">
    <source>
        <dbReference type="Pfam" id="PF01490"/>
    </source>
</evidence>
<protein>
    <recommendedName>
        <fullName evidence="6">Amino acid transporter transmembrane domain-containing protein</fullName>
    </recommendedName>
</protein>
<feature type="transmembrane region" description="Helical" evidence="5">
    <location>
        <begin position="399"/>
        <end position="421"/>
    </location>
</feature>
<feature type="transmembrane region" description="Helical" evidence="5">
    <location>
        <begin position="118"/>
        <end position="139"/>
    </location>
</feature>
<keyword evidence="2 5" id="KW-0812">Transmembrane</keyword>
<dbReference type="Pfam" id="PF01490">
    <property type="entry name" value="Aa_trans"/>
    <property type="match status" value="1"/>
</dbReference>
<feature type="domain" description="Amino acid transporter transmembrane" evidence="6">
    <location>
        <begin position="24"/>
        <end position="421"/>
    </location>
</feature>
<evidence type="ECO:0000313" key="8">
    <source>
        <dbReference type="Proteomes" id="UP000037069"/>
    </source>
</evidence>
<proteinExistence type="predicted"/>